<feature type="region of interest" description="Disordered" evidence="1">
    <location>
        <begin position="22"/>
        <end position="46"/>
    </location>
</feature>
<protein>
    <submittedName>
        <fullName evidence="2">Uncharacterized protein</fullName>
    </submittedName>
</protein>
<dbReference type="Proteomes" id="UP000325672">
    <property type="component" value="Unassembled WGS sequence"/>
</dbReference>
<evidence type="ECO:0000256" key="1">
    <source>
        <dbReference type="SAM" id="MobiDB-lite"/>
    </source>
</evidence>
<evidence type="ECO:0000313" key="3">
    <source>
        <dbReference type="Proteomes" id="UP000325672"/>
    </source>
</evidence>
<name>A0A5N6SFQ6_ASPPS</name>
<sequence length="119" mass="13293">MGTWTGPRWCLFTVSCMREKLKGKGAKKEMGNDGPRNELSGDRSDRSMNWRLSTESCNDTRLARLPSNTFHLSDLLILFLIAVGSSSSSLAKQQTRRLSLAKICPRSHGDERPEVAQPN</sequence>
<dbReference type="EMBL" id="ML743645">
    <property type="protein sequence ID" value="KAE8131934.1"/>
    <property type="molecule type" value="Genomic_DNA"/>
</dbReference>
<evidence type="ECO:0000313" key="2">
    <source>
        <dbReference type="EMBL" id="KAE8131934.1"/>
    </source>
</evidence>
<dbReference type="GeneID" id="43637091"/>
<organism evidence="2 3">
    <name type="scientific">Aspergillus pseudotamarii</name>
    <dbReference type="NCBI Taxonomy" id="132259"/>
    <lineage>
        <taxon>Eukaryota</taxon>
        <taxon>Fungi</taxon>
        <taxon>Dikarya</taxon>
        <taxon>Ascomycota</taxon>
        <taxon>Pezizomycotina</taxon>
        <taxon>Eurotiomycetes</taxon>
        <taxon>Eurotiomycetidae</taxon>
        <taxon>Eurotiales</taxon>
        <taxon>Aspergillaceae</taxon>
        <taxon>Aspergillus</taxon>
        <taxon>Aspergillus subgen. Circumdati</taxon>
    </lineage>
</organism>
<dbReference type="AlphaFoldDB" id="A0A5N6SFQ6"/>
<reference evidence="2 3" key="1">
    <citation type="submission" date="2019-04" db="EMBL/GenBank/DDBJ databases">
        <title>Friends and foes A comparative genomics study of 23 Aspergillus species from section Flavi.</title>
        <authorList>
            <consortium name="DOE Joint Genome Institute"/>
            <person name="Kjaerbolling I."/>
            <person name="Vesth T."/>
            <person name="Frisvad J.C."/>
            <person name="Nybo J.L."/>
            <person name="Theobald S."/>
            <person name="Kildgaard S."/>
            <person name="Isbrandt T."/>
            <person name="Kuo A."/>
            <person name="Sato A."/>
            <person name="Lyhne E.K."/>
            <person name="Kogle M.E."/>
            <person name="Wiebenga A."/>
            <person name="Kun R.S."/>
            <person name="Lubbers R.J."/>
            <person name="Makela M.R."/>
            <person name="Barry K."/>
            <person name="Chovatia M."/>
            <person name="Clum A."/>
            <person name="Daum C."/>
            <person name="Haridas S."/>
            <person name="He G."/>
            <person name="LaButti K."/>
            <person name="Lipzen A."/>
            <person name="Mondo S."/>
            <person name="Riley R."/>
            <person name="Salamov A."/>
            <person name="Simmons B.A."/>
            <person name="Magnuson J.K."/>
            <person name="Henrissat B."/>
            <person name="Mortensen U.H."/>
            <person name="Larsen T.O."/>
            <person name="Devries R.P."/>
            <person name="Grigoriev I.V."/>
            <person name="Machida M."/>
            <person name="Baker S.E."/>
            <person name="Andersen M.R."/>
        </authorList>
    </citation>
    <scope>NUCLEOTIDE SEQUENCE [LARGE SCALE GENOMIC DNA]</scope>
    <source>
        <strain evidence="2 3">CBS 117625</strain>
    </source>
</reference>
<gene>
    <name evidence="2" type="ORF">BDV38DRAFT_227418</name>
</gene>
<accession>A0A5N6SFQ6</accession>
<keyword evidence="3" id="KW-1185">Reference proteome</keyword>
<dbReference type="RefSeq" id="XP_031907997.1">
    <property type="nucleotide sequence ID" value="XM_032052881.1"/>
</dbReference>
<proteinExistence type="predicted"/>